<proteinExistence type="predicted"/>
<organism evidence="1 2">
    <name type="scientific">Oedothorax gibbosus</name>
    <dbReference type="NCBI Taxonomy" id="931172"/>
    <lineage>
        <taxon>Eukaryota</taxon>
        <taxon>Metazoa</taxon>
        <taxon>Ecdysozoa</taxon>
        <taxon>Arthropoda</taxon>
        <taxon>Chelicerata</taxon>
        <taxon>Arachnida</taxon>
        <taxon>Araneae</taxon>
        <taxon>Araneomorphae</taxon>
        <taxon>Entelegynae</taxon>
        <taxon>Araneoidea</taxon>
        <taxon>Linyphiidae</taxon>
        <taxon>Erigoninae</taxon>
        <taxon>Oedothorax</taxon>
    </lineage>
</organism>
<evidence type="ECO:0000313" key="1">
    <source>
        <dbReference type="EMBL" id="KAG8187046.1"/>
    </source>
</evidence>
<sequence length="169" mass="19349">MRLAKEKAEFQAKVTTFVIDVGSIQKCNGPWGLMHPSGYSHLERYDLMRWHGMLGPHPMLSTEESDHNRDRVVLGEACQHSTSWFTATFPIKDQFVSRFLSWCRIKTWLDRERYLKAPFGVAIPVRTRRMSREDAVSGGALISESKDNRAAFLDHPQLSSAVGSRLRKE</sequence>
<keyword evidence="2" id="KW-1185">Reference proteome</keyword>
<reference evidence="1 2" key="1">
    <citation type="journal article" date="2022" name="Nat. Ecol. Evol.">
        <title>A masculinizing supergene underlies an exaggerated male reproductive morph in a spider.</title>
        <authorList>
            <person name="Hendrickx F."/>
            <person name="De Corte Z."/>
            <person name="Sonet G."/>
            <person name="Van Belleghem S.M."/>
            <person name="Kostlbacher S."/>
            <person name="Vangestel C."/>
        </authorList>
    </citation>
    <scope>NUCLEOTIDE SEQUENCE [LARGE SCALE GENOMIC DNA]</scope>
    <source>
        <strain evidence="1">W744_W776</strain>
    </source>
</reference>
<evidence type="ECO:0000313" key="2">
    <source>
        <dbReference type="Proteomes" id="UP000827092"/>
    </source>
</evidence>
<protein>
    <submittedName>
        <fullName evidence="1">Uncharacterized protein</fullName>
    </submittedName>
</protein>
<dbReference type="AlphaFoldDB" id="A0AAV6UU24"/>
<dbReference type="Proteomes" id="UP000827092">
    <property type="component" value="Unassembled WGS sequence"/>
</dbReference>
<gene>
    <name evidence="1" type="ORF">JTE90_019256</name>
</gene>
<name>A0AAV6UU24_9ARAC</name>
<dbReference type="EMBL" id="JAFNEN010000281">
    <property type="protein sequence ID" value="KAG8187046.1"/>
    <property type="molecule type" value="Genomic_DNA"/>
</dbReference>
<accession>A0AAV6UU24</accession>
<comment type="caution">
    <text evidence="1">The sequence shown here is derived from an EMBL/GenBank/DDBJ whole genome shotgun (WGS) entry which is preliminary data.</text>
</comment>